<dbReference type="PANTHER" id="PTHR34227">
    <property type="entry name" value="CHAPERONE PROTEIN YCDY"/>
    <property type="match status" value="1"/>
</dbReference>
<reference evidence="3" key="1">
    <citation type="submission" date="2016-11" db="EMBL/GenBank/DDBJ databases">
        <authorList>
            <person name="Varghese N."/>
            <person name="Submissions S."/>
        </authorList>
    </citation>
    <scope>NUCLEOTIDE SEQUENCE [LARGE SCALE GENOMIC DNA]</scope>
    <source>
        <strain evidence="3">DSM 16917</strain>
    </source>
</reference>
<dbReference type="Pfam" id="PF02613">
    <property type="entry name" value="Nitrate_red_del"/>
    <property type="match status" value="1"/>
</dbReference>
<dbReference type="OrthoDB" id="3174863at2"/>
<accession>A0A1M5XUJ4</accession>
<evidence type="ECO:0000313" key="3">
    <source>
        <dbReference type="Proteomes" id="UP000184268"/>
    </source>
</evidence>
<dbReference type="AlphaFoldDB" id="A0A1M5XUJ4"/>
<dbReference type="Proteomes" id="UP000184268">
    <property type="component" value="Unassembled WGS sequence"/>
</dbReference>
<dbReference type="EMBL" id="FQXG01000006">
    <property type="protein sequence ID" value="SHI03392.1"/>
    <property type="molecule type" value="Genomic_DNA"/>
</dbReference>
<dbReference type="SUPFAM" id="SSF89155">
    <property type="entry name" value="TorD-like"/>
    <property type="match status" value="1"/>
</dbReference>
<name>A0A1M5XUJ4_9GAMM</name>
<gene>
    <name evidence="2" type="ORF">SAMN02745129_3705</name>
</gene>
<dbReference type="PANTHER" id="PTHR34227:SF13">
    <property type="entry name" value="TAT PROOFREADING CHAPERONE DMSD-RELATED"/>
    <property type="match status" value="1"/>
</dbReference>
<dbReference type="PIRSF" id="PIRSF004690">
    <property type="entry name" value="DmsD"/>
    <property type="match status" value="1"/>
</dbReference>
<evidence type="ECO:0000313" key="2">
    <source>
        <dbReference type="EMBL" id="SHI03392.1"/>
    </source>
</evidence>
<organism evidence="2 3">
    <name type="scientific">Ferrimonas marina</name>
    <dbReference type="NCBI Taxonomy" id="299255"/>
    <lineage>
        <taxon>Bacteria</taxon>
        <taxon>Pseudomonadati</taxon>
        <taxon>Pseudomonadota</taxon>
        <taxon>Gammaproteobacteria</taxon>
        <taxon>Alteromonadales</taxon>
        <taxon>Ferrimonadaceae</taxon>
        <taxon>Ferrimonas</taxon>
    </lineage>
</organism>
<dbReference type="InterPro" id="IPR026269">
    <property type="entry name" value="DmsD-type"/>
</dbReference>
<sequence length="202" mass="23130">MNDAFSLAAAACGVLHNVFYQKPSQALLDELSQTELLDHWPEFEQPVAPAIALIRTALAEQDQTALEREHYRLFIGPGPMEAYPWGSVYTDKENLMFGETTRELEQFCRDKGIAFELTQREPVDHIGLILAILNHLFEQQDEEGVKVLLGQHLLPWSHRFIEAVEQANPSGYYRGFAQLLAILLADWQQRLAVQPRELILYR</sequence>
<keyword evidence="3" id="KW-1185">Reference proteome</keyword>
<evidence type="ECO:0000256" key="1">
    <source>
        <dbReference type="ARBA" id="ARBA00023186"/>
    </source>
</evidence>
<proteinExistence type="predicted"/>
<dbReference type="STRING" id="299255.SAMN02745129_3705"/>
<keyword evidence="1" id="KW-0143">Chaperone</keyword>
<dbReference type="InterPro" id="IPR050289">
    <property type="entry name" value="TorD/DmsD_chaperones"/>
</dbReference>
<dbReference type="Gene3D" id="1.10.3480.10">
    <property type="entry name" value="TorD-like"/>
    <property type="match status" value="1"/>
</dbReference>
<dbReference type="InterPro" id="IPR036411">
    <property type="entry name" value="TorD-like_sf"/>
</dbReference>
<protein>
    <submittedName>
        <fullName evidence="2">Chaperone TorD involved in molybdoenzyme TorA maturation</fullName>
    </submittedName>
</protein>
<dbReference type="InterPro" id="IPR020945">
    <property type="entry name" value="DMSO/NO3_reduct_chaperone"/>
</dbReference>
<dbReference type="RefSeq" id="WP_067659459.1">
    <property type="nucleotide sequence ID" value="NZ_FQXG01000006.1"/>
</dbReference>